<dbReference type="GO" id="GO:0000421">
    <property type="term" value="C:autophagosome membrane"/>
    <property type="evidence" value="ECO:0007669"/>
    <property type="project" value="TreeGrafter"/>
</dbReference>
<keyword evidence="5" id="KW-1185">Reference proteome</keyword>
<evidence type="ECO:0000256" key="3">
    <source>
        <dbReference type="PROSITE-ProRule" id="PRU00221"/>
    </source>
</evidence>
<keyword evidence="2" id="KW-0677">Repeat</keyword>
<dbReference type="PRINTS" id="PR00320">
    <property type="entry name" value="GPROTEINBRPT"/>
</dbReference>
<dbReference type="Gene3D" id="2.130.10.10">
    <property type="entry name" value="YVTN repeat-like/Quinoprotein amine dehydrogenase"/>
    <property type="match status" value="3"/>
</dbReference>
<dbReference type="EMBL" id="JAEAOA010000647">
    <property type="protein sequence ID" value="KAK3604095.1"/>
    <property type="molecule type" value="Genomic_DNA"/>
</dbReference>
<dbReference type="Pfam" id="PF00400">
    <property type="entry name" value="WD40"/>
    <property type="match status" value="5"/>
</dbReference>
<organism evidence="4 5">
    <name type="scientific">Potamilus streckersoni</name>
    <dbReference type="NCBI Taxonomy" id="2493646"/>
    <lineage>
        <taxon>Eukaryota</taxon>
        <taxon>Metazoa</taxon>
        <taxon>Spiralia</taxon>
        <taxon>Lophotrochozoa</taxon>
        <taxon>Mollusca</taxon>
        <taxon>Bivalvia</taxon>
        <taxon>Autobranchia</taxon>
        <taxon>Heteroconchia</taxon>
        <taxon>Palaeoheterodonta</taxon>
        <taxon>Unionida</taxon>
        <taxon>Unionoidea</taxon>
        <taxon>Unionidae</taxon>
        <taxon>Ambleminae</taxon>
        <taxon>Lampsilini</taxon>
        <taxon>Potamilus</taxon>
    </lineage>
</organism>
<dbReference type="PANTHER" id="PTHR19878:SF8">
    <property type="entry name" value="AUTOPHAGY-RELATED 16, ISOFORM F"/>
    <property type="match status" value="1"/>
</dbReference>
<reference evidence="4" key="2">
    <citation type="journal article" date="2021" name="Genome Biol. Evol.">
        <title>Developing a high-quality reference genome for a parasitic bivalve with doubly uniparental inheritance (Bivalvia: Unionida).</title>
        <authorList>
            <person name="Smith C.H."/>
        </authorList>
    </citation>
    <scope>NUCLEOTIDE SEQUENCE</scope>
    <source>
        <strain evidence="4">CHS0354</strain>
        <tissue evidence="4">Mantle</tissue>
    </source>
</reference>
<sequence length="312" mass="34444">SSTYLIPPVCLITSLPSKAQYKFDAHEGEVNAIQWSPSGTIFATGGADRKIKLWEYSGNYVNNKGILLGSNAGITSIDIDAEESMLLAASNDFASRVWSLTDQRLRHTLTGHSAKVLAAKFLGEAGKVVSGSHDRTIKIWDLLCKACVKTIFAGSSCNDLVTLHGTNIISGHFDKRLRFWDSRSDSTTNEVTLQGRISSLQLSPDRRSLLCCCRDDSLKVIDLRMNQVSHTLYAESFRVSCDWSRAVFSPDASYAMAGSADGSVFIWNIEKKKVEKVLKEHNHAVIAVSWHPSGQYILSADKNKKVIVWSDI</sequence>
<feature type="repeat" description="WD" evidence="3">
    <location>
        <begin position="67"/>
        <end position="108"/>
    </location>
</feature>
<dbReference type="GO" id="GO:0043495">
    <property type="term" value="F:protein-membrane adaptor activity"/>
    <property type="evidence" value="ECO:0007669"/>
    <property type="project" value="TreeGrafter"/>
</dbReference>
<dbReference type="InterPro" id="IPR019775">
    <property type="entry name" value="WD40_repeat_CS"/>
</dbReference>
<dbReference type="InterPro" id="IPR036322">
    <property type="entry name" value="WD40_repeat_dom_sf"/>
</dbReference>
<name>A0AAE0W8G7_9BIVA</name>
<dbReference type="Proteomes" id="UP001195483">
    <property type="component" value="Unassembled WGS sequence"/>
</dbReference>
<dbReference type="PROSITE" id="PS50082">
    <property type="entry name" value="WD_REPEATS_2"/>
    <property type="match status" value="5"/>
</dbReference>
<dbReference type="AlphaFoldDB" id="A0AAE0W8G7"/>
<gene>
    <name evidence="4" type="ORF">CHS0354_010401</name>
</gene>
<dbReference type="InterPro" id="IPR020472">
    <property type="entry name" value="WD40_PAC1"/>
</dbReference>
<evidence type="ECO:0000256" key="2">
    <source>
        <dbReference type="ARBA" id="ARBA00022737"/>
    </source>
</evidence>
<feature type="repeat" description="WD" evidence="3">
    <location>
        <begin position="278"/>
        <end position="312"/>
    </location>
</feature>
<comment type="caution">
    <text evidence="4">The sequence shown here is derived from an EMBL/GenBank/DDBJ whole genome shotgun (WGS) entry which is preliminary data.</text>
</comment>
<dbReference type="GO" id="GO:0034274">
    <property type="term" value="C:Atg12-Atg5-Atg16 complex"/>
    <property type="evidence" value="ECO:0007669"/>
    <property type="project" value="TreeGrafter"/>
</dbReference>
<dbReference type="InterPro" id="IPR001680">
    <property type="entry name" value="WD40_rpt"/>
</dbReference>
<dbReference type="PANTHER" id="PTHR19878">
    <property type="entry name" value="AUTOPHAGY PROTEIN 16-LIKE"/>
    <property type="match status" value="1"/>
</dbReference>
<dbReference type="PROSITE" id="PS00678">
    <property type="entry name" value="WD_REPEATS_1"/>
    <property type="match status" value="2"/>
</dbReference>
<accession>A0AAE0W8G7</accession>
<feature type="non-terminal residue" evidence="4">
    <location>
        <position position="1"/>
    </location>
</feature>
<reference evidence="4" key="3">
    <citation type="submission" date="2023-05" db="EMBL/GenBank/DDBJ databases">
        <authorList>
            <person name="Smith C.H."/>
        </authorList>
    </citation>
    <scope>NUCLEOTIDE SEQUENCE</scope>
    <source>
        <strain evidence="4">CHS0354</strain>
        <tissue evidence="4">Mantle</tissue>
    </source>
</reference>
<evidence type="ECO:0000256" key="1">
    <source>
        <dbReference type="ARBA" id="ARBA00022574"/>
    </source>
</evidence>
<dbReference type="SMART" id="SM00320">
    <property type="entry name" value="WD40"/>
    <property type="match status" value="7"/>
</dbReference>
<feature type="repeat" description="WD" evidence="3">
    <location>
        <begin position="23"/>
        <end position="55"/>
    </location>
</feature>
<evidence type="ECO:0000313" key="4">
    <source>
        <dbReference type="EMBL" id="KAK3604095.1"/>
    </source>
</evidence>
<reference evidence="4" key="1">
    <citation type="journal article" date="2021" name="Genome Biol. Evol.">
        <title>A High-Quality Reference Genome for a Parasitic Bivalve with Doubly Uniparental Inheritance (Bivalvia: Unionida).</title>
        <authorList>
            <person name="Smith C.H."/>
        </authorList>
    </citation>
    <scope>NUCLEOTIDE SEQUENCE</scope>
    <source>
        <strain evidence="4">CHS0354</strain>
    </source>
</reference>
<proteinExistence type="predicted"/>
<dbReference type="SUPFAM" id="SSF50978">
    <property type="entry name" value="WD40 repeat-like"/>
    <property type="match status" value="1"/>
</dbReference>
<dbReference type="FunFam" id="2.130.10.10:FF:001153">
    <property type="entry name" value="Protein will die slowly-like protein"/>
    <property type="match status" value="1"/>
</dbReference>
<dbReference type="InterPro" id="IPR045160">
    <property type="entry name" value="ATG16"/>
</dbReference>
<dbReference type="PROSITE" id="PS50294">
    <property type="entry name" value="WD_REPEATS_REGION"/>
    <property type="match status" value="3"/>
</dbReference>
<dbReference type="GO" id="GO:0000045">
    <property type="term" value="P:autophagosome assembly"/>
    <property type="evidence" value="ECO:0007669"/>
    <property type="project" value="InterPro"/>
</dbReference>
<feature type="repeat" description="WD" evidence="3">
    <location>
        <begin position="248"/>
        <end position="277"/>
    </location>
</feature>
<dbReference type="GO" id="GO:0034045">
    <property type="term" value="C:phagophore assembly site membrane"/>
    <property type="evidence" value="ECO:0007669"/>
    <property type="project" value="TreeGrafter"/>
</dbReference>
<dbReference type="CDD" id="cd00200">
    <property type="entry name" value="WD40"/>
    <property type="match status" value="1"/>
</dbReference>
<keyword evidence="1 3" id="KW-0853">WD repeat</keyword>
<feature type="repeat" description="WD" evidence="3">
    <location>
        <begin position="109"/>
        <end position="142"/>
    </location>
</feature>
<evidence type="ECO:0000313" key="5">
    <source>
        <dbReference type="Proteomes" id="UP001195483"/>
    </source>
</evidence>
<dbReference type="InterPro" id="IPR015943">
    <property type="entry name" value="WD40/YVTN_repeat-like_dom_sf"/>
</dbReference>
<protein>
    <submittedName>
        <fullName evidence="4">Uncharacterized protein</fullName>
    </submittedName>
</protein>